<reference evidence="4 5" key="1">
    <citation type="submission" date="2018-08" db="EMBL/GenBank/DDBJ databases">
        <title>Draft genome sequences of two Aspergillus turcosus clinical strains isolated from bronchoalveolar lavage fluid: one azole-susceptible and the other azole-resistant.</title>
        <authorList>
            <person name="Parent-Michaud M."/>
            <person name="Dufresne P.J."/>
            <person name="Fournier E."/>
            <person name="Martineau C."/>
            <person name="Moreira S."/>
            <person name="Perkins V."/>
            <person name="De Repentigny L."/>
            <person name="Dufresne S.F."/>
        </authorList>
    </citation>
    <scope>NUCLEOTIDE SEQUENCE [LARGE SCALE GENOMIC DNA]</scope>
    <source>
        <strain evidence="4">HMR AF 1038</strain>
    </source>
</reference>
<dbReference type="InterPro" id="IPR036291">
    <property type="entry name" value="NAD(P)-bd_dom_sf"/>
</dbReference>
<evidence type="ECO:0000256" key="2">
    <source>
        <dbReference type="ARBA" id="ARBA00023445"/>
    </source>
</evidence>
<keyword evidence="1" id="KW-0560">Oxidoreductase</keyword>
<comment type="similarity">
    <text evidence="2">Belongs to the NAD(P)-dependent epimerase/dehydratase family. Dihydroflavonol-4-reductase subfamily.</text>
</comment>
<evidence type="ECO:0000256" key="1">
    <source>
        <dbReference type="ARBA" id="ARBA00023002"/>
    </source>
</evidence>
<protein>
    <recommendedName>
        <fullName evidence="3">NAD-dependent epimerase/dehydratase domain-containing protein</fullName>
    </recommendedName>
</protein>
<dbReference type="STRING" id="1245748.A0A421CVE5"/>
<dbReference type="Gene3D" id="3.40.50.720">
    <property type="entry name" value="NAD(P)-binding Rossmann-like Domain"/>
    <property type="match status" value="1"/>
</dbReference>
<sequence>MASSNDVVFLTGANGFLGFRVLVFALQAGYKVRFAVRSAAKAEKVLSTPSLKALNPSSDQLSWVIVPDMTLPGAYDEAVRGAKYVIHAASPIPSFGDAAPTPEMYERYFVEDAKKGTIGILESAKKAGTVKRVVLTSSIVANIPFANFIGQGDDRVFDADSRIENPSGPYQFEFQAYAAGKAVALNEAESWQREQKPGFDIIKVLPGWIFGRDELSTTADDLKSGSNSVLLGFLTGNQSDQPFNGNSAHVDDCSKVHVLALDPAVKDNESFVVSSDGVNGMQWSDAIEVVKRFFPDAVADGRLKTTGKQPTLLLRIDAQKTEETFGFKLAGYEEQVKSLVGQYLQMVKA</sequence>
<dbReference type="PANTHER" id="PTHR10366">
    <property type="entry name" value="NAD DEPENDENT EPIMERASE/DEHYDRATASE"/>
    <property type="match status" value="1"/>
</dbReference>
<dbReference type="InterPro" id="IPR001509">
    <property type="entry name" value="Epimerase_deHydtase"/>
</dbReference>
<gene>
    <name evidence="4" type="ORF">CFD26_100829</name>
</gene>
<organism evidence="4 5">
    <name type="scientific">Aspergillus turcosus</name>
    <dbReference type="NCBI Taxonomy" id="1245748"/>
    <lineage>
        <taxon>Eukaryota</taxon>
        <taxon>Fungi</taxon>
        <taxon>Dikarya</taxon>
        <taxon>Ascomycota</taxon>
        <taxon>Pezizomycotina</taxon>
        <taxon>Eurotiomycetes</taxon>
        <taxon>Eurotiomycetidae</taxon>
        <taxon>Eurotiales</taxon>
        <taxon>Aspergillaceae</taxon>
        <taxon>Aspergillus</taxon>
        <taxon>Aspergillus subgen. Fumigati</taxon>
    </lineage>
</organism>
<dbReference type="InterPro" id="IPR050425">
    <property type="entry name" value="NAD(P)_dehydrat-like"/>
</dbReference>
<evidence type="ECO:0000259" key="3">
    <source>
        <dbReference type="Pfam" id="PF01370"/>
    </source>
</evidence>
<accession>A0A421CVE5</accession>
<dbReference type="SUPFAM" id="SSF51735">
    <property type="entry name" value="NAD(P)-binding Rossmann-fold domains"/>
    <property type="match status" value="1"/>
</dbReference>
<feature type="domain" description="NAD-dependent epimerase/dehydratase" evidence="3">
    <location>
        <begin position="8"/>
        <end position="271"/>
    </location>
</feature>
<dbReference type="EMBL" id="NIDN02000253">
    <property type="protein sequence ID" value="RLL93878.1"/>
    <property type="molecule type" value="Genomic_DNA"/>
</dbReference>
<dbReference type="AlphaFoldDB" id="A0A421CVE5"/>
<dbReference type="PANTHER" id="PTHR10366:SF564">
    <property type="entry name" value="STEROL-4-ALPHA-CARBOXYLATE 3-DEHYDROGENASE, DECARBOXYLATING"/>
    <property type="match status" value="1"/>
</dbReference>
<name>A0A421CVE5_9EURO</name>
<dbReference type="Proteomes" id="UP000215289">
    <property type="component" value="Unassembled WGS sequence"/>
</dbReference>
<keyword evidence="5" id="KW-1185">Reference proteome</keyword>
<proteinExistence type="inferred from homology"/>
<dbReference type="GO" id="GO:0016616">
    <property type="term" value="F:oxidoreductase activity, acting on the CH-OH group of donors, NAD or NADP as acceptor"/>
    <property type="evidence" value="ECO:0007669"/>
    <property type="project" value="TreeGrafter"/>
</dbReference>
<dbReference type="Pfam" id="PF01370">
    <property type="entry name" value="Epimerase"/>
    <property type="match status" value="1"/>
</dbReference>
<evidence type="ECO:0000313" key="4">
    <source>
        <dbReference type="EMBL" id="RLL93878.1"/>
    </source>
</evidence>
<comment type="caution">
    <text evidence="4">The sequence shown here is derived from an EMBL/GenBank/DDBJ whole genome shotgun (WGS) entry which is preliminary data.</text>
</comment>
<evidence type="ECO:0000313" key="5">
    <source>
        <dbReference type="Proteomes" id="UP000215289"/>
    </source>
</evidence>
<dbReference type="OrthoDB" id="2735536at2759"/>